<accession>A0AAD7CB21</accession>
<gene>
    <name evidence="1" type="ORF">FB45DRAFT_289682</name>
</gene>
<dbReference type="AlphaFoldDB" id="A0AAD7CB21"/>
<name>A0AAD7CB21_9AGAR</name>
<organism evidence="1 2">
    <name type="scientific">Roridomyces roridus</name>
    <dbReference type="NCBI Taxonomy" id="1738132"/>
    <lineage>
        <taxon>Eukaryota</taxon>
        <taxon>Fungi</taxon>
        <taxon>Dikarya</taxon>
        <taxon>Basidiomycota</taxon>
        <taxon>Agaricomycotina</taxon>
        <taxon>Agaricomycetes</taxon>
        <taxon>Agaricomycetidae</taxon>
        <taxon>Agaricales</taxon>
        <taxon>Marasmiineae</taxon>
        <taxon>Mycenaceae</taxon>
        <taxon>Roridomyces</taxon>
    </lineage>
</organism>
<dbReference type="EMBL" id="JARKIF010000003">
    <property type="protein sequence ID" value="KAJ7644152.1"/>
    <property type="molecule type" value="Genomic_DNA"/>
</dbReference>
<keyword evidence="2" id="KW-1185">Reference proteome</keyword>
<dbReference type="Proteomes" id="UP001221142">
    <property type="component" value="Unassembled WGS sequence"/>
</dbReference>
<proteinExistence type="predicted"/>
<evidence type="ECO:0000313" key="2">
    <source>
        <dbReference type="Proteomes" id="UP001221142"/>
    </source>
</evidence>
<sequence>MVAELNPDRKSRQWRPVRLVPVERVSGCGRRCGSGALQVVLGRVSQIAQDADAIESRLPLFPPTPLPYHYYQYLVSSAPLPYMSSTLSPTVPSSSPAASTPINKDNAAADKDALLATSTPASPTLKDVRAFEHERQRMKKAADLVKMRARKGRWTSSLPKGELYNSSRKSTVPLFSEKEKLLRADDVDPLDGSLVTDTRTELDGVPTRNVSNAPEVKLSDLVAFPTRTKSRKGLDGDFVVIPPNRHVIVLDDIVSHDLLIDDGWEHIHGVDDEPVMTKQSYADVLSAQPR</sequence>
<comment type="caution">
    <text evidence="1">The sequence shown here is derived from an EMBL/GenBank/DDBJ whole genome shotgun (WGS) entry which is preliminary data.</text>
</comment>
<protein>
    <submittedName>
        <fullName evidence="1">Uncharacterized protein</fullName>
    </submittedName>
</protein>
<reference evidence="1" key="1">
    <citation type="submission" date="2023-03" db="EMBL/GenBank/DDBJ databases">
        <title>Massive genome expansion in bonnet fungi (Mycena s.s.) driven by repeated elements and novel gene families across ecological guilds.</title>
        <authorList>
            <consortium name="Lawrence Berkeley National Laboratory"/>
            <person name="Harder C.B."/>
            <person name="Miyauchi S."/>
            <person name="Viragh M."/>
            <person name="Kuo A."/>
            <person name="Thoen E."/>
            <person name="Andreopoulos B."/>
            <person name="Lu D."/>
            <person name="Skrede I."/>
            <person name="Drula E."/>
            <person name="Henrissat B."/>
            <person name="Morin E."/>
            <person name="Kohler A."/>
            <person name="Barry K."/>
            <person name="LaButti K."/>
            <person name="Morin E."/>
            <person name="Salamov A."/>
            <person name="Lipzen A."/>
            <person name="Mereny Z."/>
            <person name="Hegedus B."/>
            <person name="Baldrian P."/>
            <person name="Stursova M."/>
            <person name="Weitz H."/>
            <person name="Taylor A."/>
            <person name="Grigoriev I.V."/>
            <person name="Nagy L.G."/>
            <person name="Martin F."/>
            <person name="Kauserud H."/>
        </authorList>
    </citation>
    <scope>NUCLEOTIDE SEQUENCE</scope>
    <source>
        <strain evidence="1">9284</strain>
    </source>
</reference>
<evidence type="ECO:0000313" key="1">
    <source>
        <dbReference type="EMBL" id="KAJ7644152.1"/>
    </source>
</evidence>